<dbReference type="GO" id="GO:0016131">
    <property type="term" value="P:brassinosteroid metabolic process"/>
    <property type="evidence" value="ECO:0007669"/>
    <property type="project" value="TreeGrafter"/>
</dbReference>
<keyword evidence="18" id="KW-1185">Reference proteome</keyword>
<evidence type="ECO:0000256" key="5">
    <source>
        <dbReference type="ARBA" id="ARBA00022723"/>
    </source>
</evidence>
<gene>
    <name evidence="17" type="ORF">SASPL_107966</name>
</gene>
<dbReference type="Pfam" id="PF01215">
    <property type="entry name" value="COX5B"/>
    <property type="match status" value="1"/>
</dbReference>
<feature type="binding site" evidence="13">
    <location>
        <position position="654"/>
    </location>
    <ligand>
        <name>Zn(2+)</name>
        <dbReference type="ChEBI" id="CHEBI:29105"/>
    </ligand>
</feature>
<evidence type="ECO:0000256" key="12">
    <source>
        <dbReference type="ARBA" id="ARBA00061018"/>
    </source>
</evidence>
<evidence type="ECO:0000256" key="13">
    <source>
        <dbReference type="PIRSR" id="PIRSR602124-2"/>
    </source>
</evidence>
<keyword evidence="11 15" id="KW-0472">Membrane</keyword>
<sequence length="958" mass="108140">MEDGFFYSFLYFIVSSFFLIFLMKVVVHDFWWIPTRIENHFMQQGINSPKYEYFLGNLREISILSLKASSESMPLSHDIFPRALSFIHLWKKIYGKMFLIWFGPTPRLTISDPSIIKEIFFSKSQYFEKYDPPLQVKRIEGDGLLNLKGDKWAHHRRIMQPFFRMENLKLIAPIMAKTMEEALVKLSENMNKIGSLEIEIEVSVWFQNLLEDVITKITFGRNYEEGLVISKLQAHQTAHATEAYQNAFIPGYRFLPTLASRVSRRISKEIRNYLLKLIDRRRRSDDRSYDEASNDRRPTDLLEVMMNAAGKSPGLNDPTAVTDEDVVEECKTIFFAGTHTTSAMLTWTAVLLAMHSNWQDEARDEIFRVCGARDAPPTKDDLANLKLLGMIINESVRLYPPVVAMIRRAKEDVCLNGIHIPKDTEVLIPTIAVHHDSTLWGDDVQEFNPRRFAEGVSQAVEHPLAYLPFGSGARRCIGQNLAILEAKLAIAMILQRFSLKLAPKYQHTPSVLTLLHPQHGAPIGHLSVPHSYQNHVEKARDSATIARTSPIRIQAGPMRRGTFCRAKEWNASALRVEDVVPIATGHEREELEAELQGKDILEINHPSGPFGTKEAPAVIKSYYSKRIVGCPGGEGEDEHDVVWFWLEKGKPHECPVWDGLDDKPIALLCVLRASEHPCSKCFVSIKMFTNFLVNSWKWWARVDLLMDMETKMITITTTKDSRRTFEFGGTYVVKPRGKHQATIVWLHGLGDNGSSWSQLLESLPLPNIKWICPTAPTRPVTLLGGFPCTAWFDMGELSEESSDDLEGLDASAAHIANLLSTEPAGIKLGVGGFSMGAATALYSATCFARGKYENGRAYPITLRAILGLSGWLPGARSMASKIDRSGEAARRAASLPIFLSHGLCDEVVPHKHGDISYQSLCMSGFRNLSYKTYEGIGHYTVPREMEDVSNWLNMAMRF</sequence>
<evidence type="ECO:0000256" key="11">
    <source>
        <dbReference type="ARBA" id="ARBA00023136"/>
    </source>
</evidence>
<keyword evidence="10" id="KW-0503">Monooxygenase</keyword>
<keyword evidence="3 14" id="KW-0349">Heme</keyword>
<dbReference type="GO" id="GO:0010268">
    <property type="term" value="P:brassinosteroid homeostasis"/>
    <property type="evidence" value="ECO:0007669"/>
    <property type="project" value="TreeGrafter"/>
</dbReference>
<feature type="binding site" evidence="13">
    <location>
        <position position="639"/>
    </location>
    <ligand>
        <name>Zn(2+)</name>
        <dbReference type="ChEBI" id="CHEBI:29105"/>
    </ligand>
</feature>
<dbReference type="InterPro" id="IPR002401">
    <property type="entry name" value="Cyt_P450_E_grp-I"/>
</dbReference>
<dbReference type="InterPro" id="IPR017972">
    <property type="entry name" value="Cyt_P450_CS"/>
</dbReference>
<dbReference type="GO" id="GO:0016787">
    <property type="term" value="F:hydrolase activity"/>
    <property type="evidence" value="ECO:0007669"/>
    <property type="project" value="InterPro"/>
</dbReference>
<evidence type="ECO:0000256" key="10">
    <source>
        <dbReference type="ARBA" id="ARBA00023033"/>
    </source>
</evidence>
<dbReference type="PANTHER" id="PTHR24282:SF63">
    <property type="entry name" value="CYTOCHROME P450 734A1-LIKE"/>
    <property type="match status" value="1"/>
</dbReference>
<dbReference type="PRINTS" id="PR00385">
    <property type="entry name" value="P450"/>
</dbReference>
<dbReference type="Pfam" id="PF02230">
    <property type="entry name" value="Abhydrolase_2"/>
    <property type="match status" value="1"/>
</dbReference>
<dbReference type="InterPro" id="IPR029058">
    <property type="entry name" value="AB_hydrolase_fold"/>
</dbReference>
<dbReference type="Proteomes" id="UP000298416">
    <property type="component" value="Unassembled WGS sequence"/>
</dbReference>
<evidence type="ECO:0000256" key="14">
    <source>
        <dbReference type="PIRSR" id="PIRSR602401-1"/>
    </source>
</evidence>
<dbReference type="InterPro" id="IPR003140">
    <property type="entry name" value="PLipase/COase/thioEstase"/>
</dbReference>
<dbReference type="PRINTS" id="PR00463">
    <property type="entry name" value="EP450I"/>
</dbReference>
<feature type="domain" description="Phospholipase/carboxylesterase/thioesterase" evidence="16">
    <location>
        <begin position="731"/>
        <end position="954"/>
    </location>
</feature>
<dbReference type="InterPro" id="IPR036396">
    <property type="entry name" value="Cyt_P450_sf"/>
</dbReference>
<dbReference type="GO" id="GO:0016114">
    <property type="term" value="P:terpenoid biosynthetic process"/>
    <property type="evidence" value="ECO:0007669"/>
    <property type="project" value="UniProtKB-ARBA"/>
</dbReference>
<dbReference type="InterPro" id="IPR002124">
    <property type="entry name" value="Cyt_c_oxidase_su5b"/>
</dbReference>
<accession>A0A8X8YEF2</accession>
<dbReference type="AlphaFoldDB" id="A0A8X8YEF2"/>
<dbReference type="GO" id="GO:0009820">
    <property type="term" value="P:alkaloid metabolic process"/>
    <property type="evidence" value="ECO:0007669"/>
    <property type="project" value="UniProtKB-ARBA"/>
</dbReference>
<dbReference type="GO" id="GO:0020037">
    <property type="term" value="F:heme binding"/>
    <property type="evidence" value="ECO:0007669"/>
    <property type="project" value="InterPro"/>
</dbReference>
<dbReference type="GO" id="GO:0005740">
    <property type="term" value="C:mitochondrial envelope"/>
    <property type="evidence" value="ECO:0007669"/>
    <property type="project" value="InterPro"/>
</dbReference>
<evidence type="ECO:0000256" key="7">
    <source>
        <dbReference type="ARBA" id="ARBA00022989"/>
    </source>
</evidence>
<dbReference type="InterPro" id="IPR050665">
    <property type="entry name" value="Cytochrome_P450_Monooxygen"/>
</dbReference>
<reference evidence="17" key="2">
    <citation type="submission" date="2020-08" db="EMBL/GenBank/DDBJ databases">
        <title>Plant Genome Project.</title>
        <authorList>
            <person name="Zhang R.-G."/>
        </authorList>
    </citation>
    <scope>NUCLEOTIDE SEQUENCE</scope>
    <source>
        <strain evidence="17">Huo1</strain>
        <tissue evidence="17">Leaf</tissue>
    </source>
</reference>
<evidence type="ECO:0000256" key="15">
    <source>
        <dbReference type="SAM" id="Phobius"/>
    </source>
</evidence>
<dbReference type="SUPFAM" id="SSF57802">
    <property type="entry name" value="Rubredoxin-like"/>
    <property type="match status" value="1"/>
</dbReference>
<evidence type="ECO:0000313" key="18">
    <source>
        <dbReference type="Proteomes" id="UP000298416"/>
    </source>
</evidence>
<dbReference type="GO" id="GO:0006123">
    <property type="term" value="P:mitochondrial electron transport, cytochrome c to oxygen"/>
    <property type="evidence" value="ECO:0007669"/>
    <property type="project" value="InterPro"/>
</dbReference>
<dbReference type="GO" id="GO:0005506">
    <property type="term" value="F:iron ion binding"/>
    <property type="evidence" value="ECO:0007669"/>
    <property type="project" value="InterPro"/>
</dbReference>
<dbReference type="PANTHER" id="PTHR24282">
    <property type="entry name" value="CYTOCHROME P450 FAMILY MEMBER"/>
    <property type="match status" value="1"/>
</dbReference>
<dbReference type="FunFam" id="2.60.11.10:FF:000002">
    <property type="entry name" value="Cytochrome c oxidase subunit Vb"/>
    <property type="match status" value="1"/>
</dbReference>
<dbReference type="Gene3D" id="2.60.11.10">
    <property type="entry name" value="Cytochrome c oxidase, subunit Vb"/>
    <property type="match status" value="1"/>
</dbReference>
<comment type="similarity">
    <text evidence="2">Belongs to the cytochrome P450 family.</text>
</comment>
<dbReference type="GO" id="GO:0045277">
    <property type="term" value="C:respiratory chain complex IV"/>
    <property type="evidence" value="ECO:0007669"/>
    <property type="project" value="InterPro"/>
</dbReference>
<dbReference type="Pfam" id="PF00067">
    <property type="entry name" value="p450"/>
    <property type="match status" value="1"/>
</dbReference>
<dbReference type="SUPFAM" id="SSF53474">
    <property type="entry name" value="alpha/beta-Hydrolases"/>
    <property type="match status" value="1"/>
</dbReference>
<dbReference type="EMBL" id="PNBA02000003">
    <property type="protein sequence ID" value="KAG6429909.1"/>
    <property type="molecule type" value="Genomic_DNA"/>
</dbReference>
<dbReference type="PROSITE" id="PS51359">
    <property type="entry name" value="COX5B_2"/>
    <property type="match status" value="1"/>
</dbReference>
<evidence type="ECO:0000256" key="9">
    <source>
        <dbReference type="ARBA" id="ARBA00023004"/>
    </source>
</evidence>
<dbReference type="PROSITE" id="PS00086">
    <property type="entry name" value="CYTOCHROME_P450"/>
    <property type="match status" value="1"/>
</dbReference>
<dbReference type="InterPro" id="IPR001128">
    <property type="entry name" value="Cyt_P450"/>
</dbReference>
<comment type="caution">
    <text evidence="17">The sequence shown here is derived from an EMBL/GenBank/DDBJ whole genome shotgun (WGS) entry which is preliminary data.</text>
</comment>
<keyword evidence="5 13" id="KW-0479">Metal-binding</keyword>
<dbReference type="Gene3D" id="3.40.50.1820">
    <property type="entry name" value="alpha/beta hydrolase"/>
    <property type="match status" value="1"/>
</dbReference>
<evidence type="ECO:0000256" key="4">
    <source>
        <dbReference type="ARBA" id="ARBA00022692"/>
    </source>
</evidence>
<keyword evidence="4 15" id="KW-0812">Transmembrane</keyword>
<keyword evidence="7 15" id="KW-1133">Transmembrane helix</keyword>
<evidence type="ECO:0000313" key="17">
    <source>
        <dbReference type="EMBL" id="KAG6429909.1"/>
    </source>
</evidence>
<keyword evidence="9 14" id="KW-0408">Iron</keyword>
<dbReference type="GO" id="GO:0009753">
    <property type="term" value="P:response to jasmonic acid"/>
    <property type="evidence" value="ECO:0007669"/>
    <property type="project" value="UniProtKB-ARBA"/>
</dbReference>
<dbReference type="CDD" id="cd00924">
    <property type="entry name" value="Cyt_c_Oxidase_Vb"/>
    <property type="match status" value="1"/>
</dbReference>
<reference evidence="17" key="1">
    <citation type="submission" date="2018-01" db="EMBL/GenBank/DDBJ databases">
        <authorList>
            <person name="Mao J.F."/>
        </authorList>
    </citation>
    <scope>NUCLEOTIDE SEQUENCE</scope>
    <source>
        <strain evidence="17">Huo1</strain>
        <tissue evidence="17">Leaf</tissue>
    </source>
</reference>
<feature type="transmembrane region" description="Helical" evidence="15">
    <location>
        <begin position="6"/>
        <end position="27"/>
    </location>
</feature>
<evidence type="ECO:0000256" key="1">
    <source>
        <dbReference type="ARBA" id="ARBA00004167"/>
    </source>
</evidence>
<protein>
    <recommendedName>
        <fullName evidence="16">Phospholipase/carboxylesterase/thioesterase domain-containing protein</fullName>
    </recommendedName>
</protein>
<evidence type="ECO:0000256" key="3">
    <source>
        <dbReference type="ARBA" id="ARBA00022617"/>
    </source>
</evidence>
<evidence type="ECO:0000256" key="6">
    <source>
        <dbReference type="ARBA" id="ARBA00022833"/>
    </source>
</evidence>
<dbReference type="FunFam" id="1.10.630.10:FF:000029">
    <property type="entry name" value="Cytochrome P450 734A1"/>
    <property type="match status" value="1"/>
</dbReference>
<comment type="cofactor">
    <cofactor evidence="14">
        <name>heme</name>
        <dbReference type="ChEBI" id="CHEBI:30413"/>
    </cofactor>
</comment>
<dbReference type="SUPFAM" id="SSF48264">
    <property type="entry name" value="Cytochrome P450"/>
    <property type="match status" value="1"/>
</dbReference>
<organism evidence="17">
    <name type="scientific">Salvia splendens</name>
    <name type="common">Scarlet sage</name>
    <dbReference type="NCBI Taxonomy" id="180675"/>
    <lineage>
        <taxon>Eukaryota</taxon>
        <taxon>Viridiplantae</taxon>
        <taxon>Streptophyta</taxon>
        <taxon>Embryophyta</taxon>
        <taxon>Tracheophyta</taxon>
        <taxon>Spermatophyta</taxon>
        <taxon>Magnoliopsida</taxon>
        <taxon>eudicotyledons</taxon>
        <taxon>Gunneridae</taxon>
        <taxon>Pentapetalae</taxon>
        <taxon>asterids</taxon>
        <taxon>lamiids</taxon>
        <taxon>Lamiales</taxon>
        <taxon>Lamiaceae</taxon>
        <taxon>Nepetoideae</taxon>
        <taxon>Mentheae</taxon>
        <taxon>Salviinae</taxon>
        <taxon>Salvia</taxon>
        <taxon>Salvia subgen. Calosphace</taxon>
        <taxon>core Calosphace</taxon>
    </lineage>
</organism>
<feature type="binding site" description="axial binding residue" evidence="14">
    <location>
        <position position="476"/>
    </location>
    <ligand>
        <name>heme</name>
        <dbReference type="ChEBI" id="CHEBI:30413"/>
    </ligand>
    <ligandPart>
        <name>Fe</name>
        <dbReference type="ChEBI" id="CHEBI:18248"/>
    </ligandPart>
</feature>
<proteinExistence type="inferred from homology"/>
<keyword evidence="6 13" id="KW-0862">Zinc</keyword>
<dbReference type="GO" id="GO:0016712">
    <property type="term" value="F:oxidoreductase activity, acting on paired donors, with incorporation or reduction of molecular oxygen, reduced flavin or flavoprotein as one donor, and incorporation of one atom of oxygen"/>
    <property type="evidence" value="ECO:0007669"/>
    <property type="project" value="UniProtKB-ARBA"/>
</dbReference>
<dbReference type="Gene3D" id="1.10.630.10">
    <property type="entry name" value="Cytochrome P450"/>
    <property type="match status" value="1"/>
</dbReference>
<comment type="subcellular location">
    <subcellularLocation>
        <location evidence="1">Membrane</location>
        <topology evidence="1">Single-pass membrane protein</topology>
    </subcellularLocation>
</comment>
<dbReference type="InterPro" id="IPR036972">
    <property type="entry name" value="Cyt_c_oxidase_su5b_sf"/>
</dbReference>
<evidence type="ECO:0000259" key="16">
    <source>
        <dbReference type="Pfam" id="PF02230"/>
    </source>
</evidence>
<name>A0A8X8YEF2_SALSN</name>
<comment type="similarity">
    <text evidence="12">Belongs to the cytochrome c oxidase subunit 5B (TC 3.D.4.11) family.</text>
</comment>
<feature type="binding site" evidence="13">
    <location>
        <position position="630"/>
    </location>
    <ligand>
        <name>Zn(2+)</name>
        <dbReference type="ChEBI" id="CHEBI:29105"/>
    </ligand>
</feature>
<keyword evidence="8" id="KW-0560">Oxidoreductase</keyword>
<evidence type="ECO:0000256" key="8">
    <source>
        <dbReference type="ARBA" id="ARBA00023002"/>
    </source>
</evidence>
<evidence type="ECO:0000256" key="2">
    <source>
        <dbReference type="ARBA" id="ARBA00010617"/>
    </source>
</evidence>